<feature type="transmembrane region" description="Helical" evidence="5">
    <location>
        <begin position="51"/>
        <end position="74"/>
    </location>
</feature>
<feature type="transmembrane region" description="Helical" evidence="5">
    <location>
        <begin position="179"/>
        <end position="198"/>
    </location>
</feature>
<dbReference type="InterPro" id="IPR011020">
    <property type="entry name" value="HTTM-like"/>
</dbReference>
<evidence type="ECO:0000256" key="4">
    <source>
        <dbReference type="ARBA" id="ARBA00023136"/>
    </source>
</evidence>
<dbReference type="Pfam" id="PF05090">
    <property type="entry name" value="HTTM"/>
    <property type="match status" value="1"/>
</dbReference>
<dbReference type="PANTHER" id="PTHR39535:SF2">
    <property type="entry name" value="HTTM DOMAIN-CONTAINING PROTEIN"/>
    <property type="match status" value="1"/>
</dbReference>
<feature type="transmembrane region" description="Helical" evidence="5">
    <location>
        <begin position="21"/>
        <end position="45"/>
    </location>
</feature>
<dbReference type="EMBL" id="AAXW01000029">
    <property type="protein sequence ID" value="EAZ90209.1"/>
    <property type="molecule type" value="Genomic_DNA"/>
</dbReference>
<reference evidence="7 8" key="1">
    <citation type="submission" date="2007-03" db="EMBL/GenBank/DDBJ databases">
        <authorList>
            <person name="Stal L."/>
            <person name="Ferriera S."/>
            <person name="Johnson J."/>
            <person name="Kravitz S."/>
            <person name="Beeson K."/>
            <person name="Sutton G."/>
            <person name="Rogers Y.-H."/>
            <person name="Friedman R."/>
            <person name="Frazier M."/>
            <person name="Venter J.C."/>
        </authorList>
    </citation>
    <scope>NUCLEOTIDE SEQUENCE [LARGE SCALE GENOMIC DNA]</scope>
    <source>
        <strain evidence="7 8">CCY0110</strain>
    </source>
</reference>
<keyword evidence="3 5" id="KW-1133">Transmembrane helix</keyword>
<dbReference type="Proteomes" id="UP000003781">
    <property type="component" value="Unassembled WGS sequence"/>
</dbReference>
<feature type="transmembrane region" description="Helical" evidence="5">
    <location>
        <begin position="262"/>
        <end position="279"/>
    </location>
</feature>
<dbReference type="RefSeq" id="WP_008276735.1">
    <property type="nucleotide sequence ID" value="NZ_AAXW01000029.1"/>
</dbReference>
<gene>
    <name evidence="7" type="ORF">CY0110_30703</name>
</gene>
<dbReference type="PANTHER" id="PTHR39535">
    <property type="entry name" value="SPORULATION-DELAYING PROTEIN SDPB"/>
    <property type="match status" value="1"/>
</dbReference>
<evidence type="ECO:0000256" key="5">
    <source>
        <dbReference type="SAM" id="Phobius"/>
    </source>
</evidence>
<feature type="transmembrane region" description="Helical" evidence="5">
    <location>
        <begin position="86"/>
        <end position="119"/>
    </location>
</feature>
<name>A3ITM8_9CHRO</name>
<feature type="transmembrane region" description="Helical" evidence="5">
    <location>
        <begin position="139"/>
        <end position="158"/>
    </location>
</feature>
<dbReference type="AlphaFoldDB" id="A3ITM8"/>
<sequence>MPELIKKVIKKIYDFWFAKESTLSLGVFRIVFGLVILNILLLSYFHWNEYYGVNGIISLDRFINARGGWFLASFKSIFALSNKTQFVWIVYGLGLVVNFCFILGLGTRIATILLYIIWFSICNRNSAIIDGKDVVIQMLLFYSCFAPLGNSLSVDNIFRSKLLSKHRNTLRYIPPKQSVWSLRLLQFSIAFIYPFSAIDKLYSDIAWREGSIMYYISLYDAWFRFTDVELFHNYFLSLITTYSSLMLEFLFPILVWFKQTKYWILSIMLLFHVSIAIVMNEFVLQFSMVMLISYILFIDPETMKKLFSKFKRKYNSISQKSMIQNKVN</sequence>
<keyword evidence="8" id="KW-1185">Reference proteome</keyword>
<evidence type="ECO:0000259" key="6">
    <source>
        <dbReference type="SMART" id="SM00752"/>
    </source>
</evidence>
<evidence type="ECO:0000313" key="8">
    <source>
        <dbReference type="Proteomes" id="UP000003781"/>
    </source>
</evidence>
<keyword evidence="2 5" id="KW-0812">Transmembrane</keyword>
<dbReference type="InterPro" id="IPR052964">
    <property type="entry name" value="Sporulation_signal_mat"/>
</dbReference>
<evidence type="ECO:0000256" key="3">
    <source>
        <dbReference type="ARBA" id="ARBA00022989"/>
    </source>
</evidence>
<dbReference type="InterPro" id="IPR053934">
    <property type="entry name" value="HTTM_dom"/>
</dbReference>
<evidence type="ECO:0000256" key="2">
    <source>
        <dbReference type="ARBA" id="ARBA00022692"/>
    </source>
</evidence>
<feature type="transmembrane region" description="Helical" evidence="5">
    <location>
        <begin position="234"/>
        <end position="255"/>
    </location>
</feature>
<accession>A3ITM8</accession>
<organism evidence="7 8">
    <name type="scientific">Crocosphaera chwakensis CCY0110</name>
    <dbReference type="NCBI Taxonomy" id="391612"/>
    <lineage>
        <taxon>Bacteria</taxon>
        <taxon>Bacillati</taxon>
        <taxon>Cyanobacteriota</taxon>
        <taxon>Cyanophyceae</taxon>
        <taxon>Oscillatoriophycideae</taxon>
        <taxon>Chroococcales</taxon>
        <taxon>Aphanothecaceae</taxon>
        <taxon>Crocosphaera</taxon>
        <taxon>Crocosphaera chwakensis</taxon>
    </lineage>
</organism>
<keyword evidence="4 5" id="KW-0472">Membrane</keyword>
<dbReference type="OrthoDB" id="581109at2"/>
<comment type="subcellular location">
    <subcellularLocation>
        <location evidence="1">Endomembrane system</location>
        <topology evidence="1">Multi-pass membrane protein</topology>
    </subcellularLocation>
</comment>
<dbReference type="GO" id="GO:0012505">
    <property type="term" value="C:endomembrane system"/>
    <property type="evidence" value="ECO:0007669"/>
    <property type="project" value="UniProtKB-SubCell"/>
</dbReference>
<evidence type="ECO:0000256" key="1">
    <source>
        <dbReference type="ARBA" id="ARBA00004127"/>
    </source>
</evidence>
<dbReference type="eggNOG" id="COG3011">
    <property type="taxonomic scope" value="Bacteria"/>
</dbReference>
<proteinExistence type="predicted"/>
<protein>
    <recommendedName>
        <fullName evidence="6">HTTM-like domain-containing protein</fullName>
    </recommendedName>
</protein>
<evidence type="ECO:0000313" key="7">
    <source>
        <dbReference type="EMBL" id="EAZ90209.1"/>
    </source>
</evidence>
<comment type="caution">
    <text evidence="7">The sequence shown here is derived from an EMBL/GenBank/DDBJ whole genome shotgun (WGS) entry which is preliminary data.</text>
</comment>
<dbReference type="SMART" id="SM00752">
    <property type="entry name" value="HTTM"/>
    <property type="match status" value="1"/>
</dbReference>
<feature type="domain" description="HTTM-like" evidence="6">
    <location>
        <begin position="17"/>
        <end position="302"/>
    </location>
</feature>